<evidence type="ECO:0000256" key="1">
    <source>
        <dbReference type="SAM" id="MobiDB-lite"/>
    </source>
</evidence>
<accession>A0AAN6M1V6</accession>
<evidence type="ECO:0000313" key="3">
    <source>
        <dbReference type="EMBL" id="KAK3210162.1"/>
    </source>
</evidence>
<feature type="region of interest" description="Disordered" evidence="1">
    <location>
        <begin position="1"/>
        <end position="20"/>
    </location>
</feature>
<feature type="domain" description="SET" evidence="2">
    <location>
        <begin position="39"/>
        <end position="265"/>
    </location>
</feature>
<dbReference type="PANTHER" id="PTHR13271:SF137">
    <property type="entry name" value="SET DOMAIN-CONTAINING PROTEIN"/>
    <property type="match status" value="1"/>
</dbReference>
<proteinExistence type="predicted"/>
<dbReference type="AlphaFoldDB" id="A0AAN6M1V6"/>
<dbReference type="EMBL" id="WVTA01000005">
    <property type="protein sequence ID" value="KAK3210162.1"/>
    <property type="molecule type" value="Genomic_DNA"/>
</dbReference>
<dbReference type="InterPro" id="IPR001214">
    <property type="entry name" value="SET_dom"/>
</dbReference>
<dbReference type="Proteomes" id="UP001280581">
    <property type="component" value="Unassembled WGS sequence"/>
</dbReference>
<dbReference type="GO" id="GO:0016279">
    <property type="term" value="F:protein-lysine N-methyltransferase activity"/>
    <property type="evidence" value="ECO:0007669"/>
    <property type="project" value="InterPro"/>
</dbReference>
<protein>
    <recommendedName>
        <fullName evidence="2">SET domain-containing protein</fullName>
    </recommendedName>
</protein>
<dbReference type="PROSITE" id="PS50280">
    <property type="entry name" value="SET"/>
    <property type="match status" value="1"/>
</dbReference>
<dbReference type="Gene3D" id="3.90.1410.10">
    <property type="entry name" value="set domain protein methyltransferase, domain 1"/>
    <property type="match status" value="1"/>
</dbReference>
<reference evidence="3 4" key="1">
    <citation type="submission" date="2021-02" db="EMBL/GenBank/DDBJ databases">
        <title>Genome assembly of Pseudopithomyces chartarum.</title>
        <authorList>
            <person name="Jauregui R."/>
            <person name="Singh J."/>
            <person name="Voisey C."/>
        </authorList>
    </citation>
    <scope>NUCLEOTIDE SEQUENCE [LARGE SCALE GENOMIC DNA]</scope>
    <source>
        <strain evidence="3 4">AGR01</strain>
    </source>
</reference>
<dbReference type="PANTHER" id="PTHR13271">
    <property type="entry name" value="UNCHARACTERIZED PUTATIVE METHYLTRANSFERASE"/>
    <property type="match status" value="1"/>
</dbReference>
<dbReference type="InterPro" id="IPR050600">
    <property type="entry name" value="SETD3_SETD6_MTase"/>
</dbReference>
<dbReference type="InterPro" id="IPR044432">
    <property type="entry name" value="Set10/Efm1_SET"/>
</dbReference>
<gene>
    <name evidence="3" type="ORF">GRF29_44g1833758</name>
</gene>
<organism evidence="3 4">
    <name type="scientific">Pseudopithomyces chartarum</name>
    <dbReference type="NCBI Taxonomy" id="1892770"/>
    <lineage>
        <taxon>Eukaryota</taxon>
        <taxon>Fungi</taxon>
        <taxon>Dikarya</taxon>
        <taxon>Ascomycota</taxon>
        <taxon>Pezizomycotina</taxon>
        <taxon>Dothideomycetes</taxon>
        <taxon>Pleosporomycetidae</taxon>
        <taxon>Pleosporales</taxon>
        <taxon>Massarineae</taxon>
        <taxon>Didymosphaeriaceae</taxon>
        <taxon>Pseudopithomyces</taxon>
    </lineage>
</organism>
<sequence>MSSHDPQLQKCTLDTDSDPTSPLQRLLQWFNANGGQLSPDVNIVFSDSHGYHCRALRRLSSAVVAQCPLSLTLSYLNLDHTQSIVPHIQSPLAKCLGQVSNQVLTYLLLVEQRLHPEKATLKWFPYLACLPEPGAMTTPLWFDDADMQSLAGTNLARETGVKLHQLTEEWNQAKQVLDSVGINAEVYTFEWFRWAATIISSRAFISTHVIPGMETFPILFPVIDILNHSPTARVEWDFHPLQDFTLKILSHEEIQPGDEIYNNYAPKQNDELLLGYGFCVPDNPVEQFAIKMRLSPEIEQAARSMNLFSSTSIPFEMDTSFLTDAKDEPEYMRPKGHPFGRYHNRLTFFRGIPPSIVHMFYIRALMNLNLHPKDIQIENIPSRVVFEILLLAYEAIDRRSETLPLRSEQRVTFSNEKQQYAIIYRDGQATIIHGIRDELKAVISSLRISRTLSNHPVIVSTTEVLDRLSAEFPLAYTHFKTGLEQQYGVDLSSFLQYSADISTLEAGDQPAELSVWKLLLCLLLVLYQSERTGTTQSHDTSGQLLFGWVEYLISLQPLPKQGADMDAEMLQDFVVGWEGKGEMLEKAYTWADEVVDRFAFPLDEQLQGGEVQRICMYLEVAGRHGNDDWMYKETEELA</sequence>
<keyword evidence="4" id="KW-1185">Reference proteome</keyword>
<name>A0AAN6M1V6_9PLEO</name>
<dbReference type="SUPFAM" id="SSF82199">
    <property type="entry name" value="SET domain"/>
    <property type="match status" value="1"/>
</dbReference>
<comment type="caution">
    <text evidence="3">The sequence shown here is derived from an EMBL/GenBank/DDBJ whole genome shotgun (WGS) entry which is preliminary data.</text>
</comment>
<evidence type="ECO:0000259" key="2">
    <source>
        <dbReference type="PROSITE" id="PS50280"/>
    </source>
</evidence>
<dbReference type="CDD" id="cd19180">
    <property type="entry name" value="SET_SpSET10-like"/>
    <property type="match status" value="1"/>
</dbReference>
<dbReference type="InterPro" id="IPR046341">
    <property type="entry name" value="SET_dom_sf"/>
</dbReference>
<evidence type="ECO:0000313" key="4">
    <source>
        <dbReference type="Proteomes" id="UP001280581"/>
    </source>
</evidence>